<evidence type="ECO:0000256" key="7">
    <source>
        <dbReference type="ARBA" id="ARBA00022771"/>
    </source>
</evidence>
<dbReference type="GO" id="GO:0000428">
    <property type="term" value="C:DNA-directed RNA polymerase complex"/>
    <property type="evidence" value="ECO:0007669"/>
    <property type="project" value="UniProtKB-KW"/>
</dbReference>
<comment type="function">
    <text evidence="13">DNA-dependent RNA polymerase catalyzes the transcription of DNA into RNA using the four ribonucleoside triphosphates as substrates.</text>
</comment>
<evidence type="ECO:0000313" key="21">
    <source>
        <dbReference type="RefSeq" id="XP_036362064.1"/>
    </source>
</evidence>
<dbReference type="FunFam" id="2.40.270.10:FF:000006">
    <property type="entry name" value="DNA-directed RNA polymerase subunit beta"/>
    <property type="match status" value="1"/>
</dbReference>
<dbReference type="InterPro" id="IPR015712">
    <property type="entry name" value="DNA-dir_RNA_pol_su2"/>
</dbReference>
<feature type="domain" description="RNA polymerase Rpb2" evidence="18">
    <location>
        <begin position="457"/>
        <end position="521"/>
    </location>
</feature>
<dbReference type="FunFam" id="3.90.1100.10:FF:000008">
    <property type="entry name" value="DNA-directed RNA polymerase subunit beta"/>
    <property type="match status" value="1"/>
</dbReference>
<dbReference type="GO" id="GO:0032549">
    <property type="term" value="F:ribonucleoside binding"/>
    <property type="evidence" value="ECO:0007669"/>
    <property type="project" value="InterPro"/>
</dbReference>
<evidence type="ECO:0000259" key="16">
    <source>
        <dbReference type="Pfam" id="PF04561"/>
    </source>
</evidence>
<evidence type="ECO:0000256" key="12">
    <source>
        <dbReference type="RuleBase" id="RU000434"/>
    </source>
</evidence>
<dbReference type="InterPro" id="IPR007121">
    <property type="entry name" value="RNA_pol_bsu_CS"/>
</dbReference>
<dbReference type="AlphaFoldDB" id="A0A7E6F2X4"/>
<evidence type="ECO:0000256" key="10">
    <source>
        <dbReference type="ARBA" id="ARBA00023242"/>
    </source>
</evidence>
<evidence type="ECO:0000256" key="11">
    <source>
        <dbReference type="ARBA" id="ARBA00047768"/>
    </source>
</evidence>
<dbReference type="Pfam" id="PF06883">
    <property type="entry name" value="RNA_pol_Rpa2_4"/>
    <property type="match status" value="1"/>
</dbReference>
<comment type="subcellular location">
    <subcellularLocation>
        <location evidence="1">Nucleus</location>
    </subcellularLocation>
</comment>
<dbReference type="RefSeq" id="XP_036362064.1">
    <property type="nucleotide sequence ID" value="XM_036506171.1"/>
</dbReference>
<keyword evidence="20" id="KW-1185">Reference proteome</keyword>
<evidence type="ECO:0000259" key="15">
    <source>
        <dbReference type="Pfam" id="PF04560"/>
    </source>
</evidence>
<evidence type="ECO:0000259" key="14">
    <source>
        <dbReference type="Pfam" id="PF00562"/>
    </source>
</evidence>
<feature type="domain" description="RNA polymerase Rpb2" evidence="16">
    <location>
        <begin position="222"/>
        <end position="373"/>
    </location>
</feature>
<evidence type="ECO:0000313" key="20">
    <source>
        <dbReference type="Proteomes" id="UP000515154"/>
    </source>
</evidence>
<dbReference type="FunFam" id="2.40.270.10:FF:000011">
    <property type="entry name" value="DNA-directed RNA polymerase subunit beta"/>
    <property type="match status" value="1"/>
</dbReference>
<evidence type="ECO:0000259" key="18">
    <source>
        <dbReference type="Pfam" id="PF04565"/>
    </source>
</evidence>
<evidence type="ECO:0000256" key="3">
    <source>
        <dbReference type="ARBA" id="ARBA00022478"/>
    </source>
</evidence>
<dbReference type="FunFam" id="3.90.1800.10:FF:000004">
    <property type="entry name" value="DNA-directed RNA polymerase subunit beta"/>
    <property type="match status" value="1"/>
</dbReference>
<evidence type="ECO:0000259" key="17">
    <source>
        <dbReference type="Pfam" id="PF04563"/>
    </source>
</evidence>
<dbReference type="Gene3D" id="3.90.1110.10">
    <property type="entry name" value="RNA polymerase Rpb2, domain 2"/>
    <property type="match status" value="1"/>
</dbReference>
<sequence length="1131" mass="128143">MSGSMSEDKRDLYFKALNSPNYGSLHDKQHNLIQYLVRSHVDSFNFMLANTLQRSLESLPEHAFRTEYGQIISFNIKDIFIGNPTVSKSNVSGATQMLYPAECRQRRISYTGPLIVTLGWSIDGVKQEAIPKHLGDVPVMVKSNICNLKNLTPTELVQKGEEAEEAGGYFIINGIEKVVRLIVEVRKNHPLCIKQPSLKKGGELFTEYALKIRCQKPNGFSRELTFHYLSNGCVQVSFQFSKVYYIVPVMYLLKGLLDVSDNYIYDELLKGNEKNSFYKSCIIFMLRQLSNEDLLSQSSVLKYLGSKFRAMYNNPWLSDEIMGERLLSDYICIHLQSNVDKFNLLVYLVKKLYAFVRGECAADNRDSIINHEVLDAGRLYSLVLFDNLYKWLRSIQYEINKLLSSKSYTTITPDILNEAIRRRKTIVSYALNYLMATGNVSAQSSAPLWQKTGLCVIAERLNYHRFLSHFRAINRGSSLKKHSIAGVRKLYPESWGFICPVHTPDGAPCGLLNHLTIGCQIVNTLYDLSSFPELLGSLGVLSIGDKRDISYQEYYTVMLNGQILGYIHQDEAYVLCNKLRALKLDPSSKVPVTLEICFVPKTENVSLYPGVYLFSGVSRLVRPVLNLTWNKLEMIGTFEQIYLDIAVNADSIHDGITTHMELKEQNILSLLANLIPFSDFNQSPRNIYQCQMGKQTVGMTPYALSFRADQKLYRLQTPQSPIVRCEIYNDYQMDNYPLGTNVIVAVLSYTGYDMEDAMILNKGSVERGFSHGCIYKSINIDLKSREMENSNFIFSNEDEIPGLDADGLPPVGTHLEYSSPYYSYFNQETSQQHTVYYHEKEEAYVDQVKILGNDTGTGELTNVIIVLRVPRNPIIGDKFSSRHGQKGICSILWPSEDMPFTESGMTPDILFNPHGFPSRMTIGMILEFMAGKSGALHGMSHDSTPFSFNDDYTASDHFGKLLTAAGYNFYGTERLYSGVTGEELEADIFIGIVYYQKLRHMVSDKFQVRTTGRVDVQTHQPIKGRRRGGGARFGEMERDALIAHGSSFLLQDRLLNCTDRCLTKVCTECGNILSPIQSPVDSTKIAYDMQHWSCMLCKKSETIKNITIPYVFRYLVAELAAVNINLKVDVK</sequence>
<dbReference type="InterPro" id="IPR007645">
    <property type="entry name" value="RNA_pol_Rpb2_3"/>
</dbReference>
<evidence type="ECO:0000256" key="5">
    <source>
        <dbReference type="ARBA" id="ARBA00022695"/>
    </source>
</evidence>
<dbReference type="Gene3D" id="2.40.270.10">
    <property type="entry name" value="DNA-directed RNA polymerase, subunit 2, domain 6"/>
    <property type="match status" value="1"/>
</dbReference>
<dbReference type="CDD" id="cd00653">
    <property type="entry name" value="RNA_pol_B_RPB2"/>
    <property type="match status" value="1"/>
</dbReference>
<feature type="domain" description="RNA polymerase Rpb2" evidence="15">
    <location>
        <begin position="1029"/>
        <end position="1129"/>
    </location>
</feature>
<evidence type="ECO:0000256" key="1">
    <source>
        <dbReference type="ARBA" id="ARBA00004123"/>
    </source>
</evidence>
<evidence type="ECO:0000256" key="13">
    <source>
        <dbReference type="RuleBase" id="RU363031"/>
    </source>
</evidence>
<dbReference type="Pfam" id="PF00562">
    <property type="entry name" value="RNA_pol_Rpb2_6"/>
    <property type="match status" value="1"/>
</dbReference>
<evidence type="ECO:0000259" key="19">
    <source>
        <dbReference type="Pfam" id="PF06883"/>
    </source>
</evidence>
<dbReference type="SUPFAM" id="SSF64484">
    <property type="entry name" value="beta and beta-prime subunits of DNA dependent RNA-polymerase"/>
    <property type="match status" value="1"/>
</dbReference>
<evidence type="ECO:0000256" key="4">
    <source>
        <dbReference type="ARBA" id="ARBA00022679"/>
    </source>
</evidence>
<dbReference type="InterPro" id="IPR014724">
    <property type="entry name" value="RNA_pol_RPB2_OB-fold"/>
</dbReference>
<feature type="domain" description="DNA-directed RNA polymerase I subunit RPA2" evidence="19">
    <location>
        <begin position="564"/>
        <end position="622"/>
    </location>
</feature>
<evidence type="ECO:0000256" key="8">
    <source>
        <dbReference type="ARBA" id="ARBA00022833"/>
    </source>
</evidence>
<dbReference type="GO" id="GO:0003677">
    <property type="term" value="F:DNA binding"/>
    <property type="evidence" value="ECO:0007669"/>
    <property type="project" value="InterPro"/>
</dbReference>
<dbReference type="PANTHER" id="PTHR20856">
    <property type="entry name" value="DNA-DIRECTED RNA POLYMERASE I SUBUNIT 2"/>
    <property type="match status" value="1"/>
</dbReference>
<dbReference type="Pfam" id="PF04560">
    <property type="entry name" value="RNA_pol_Rpb2_7"/>
    <property type="match status" value="1"/>
</dbReference>
<gene>
    <name evidence="21" type="primary">LOC115215839</name>
</gene>
<dbReference type="Gene3D" id="3.90.1800.10">
    <property type="entry name" value="RNA polymerase alpha subunit dimerisation domain"/>
    <property type="match status" value="1"/>
</dbReference>
<evidence type="ECO:0000256" key="9">
    <source>
        <dbReference type="ARBA" id="ARBA00023163"/>
    </source>
</evidence>
<reference evidence="21" key="1">
    <citation type="submission" date="2025-08" db="UniProtKB">
        <authorList>
            <consortium name="RefSeq"/>
        </authorList>
    </citation>
    <scope>IDENTIFICATION</scope>
</reference>
<dbReference type="GO" id="GO:0008270">
    <property type="term" value="F:zinc ion binding"/>
    <property type="evidence" value="ECO:0007669"/>
    <property type="project" value="UniProtKB-KW"/>
</dbReference>
<dbReference type="InterPro" id="IPR007644">
    <property type="entry name" value="RNA_pol_bsu_protrusion"/>
</dbReference>
<dbReference type="Gene3D" id="3.90.1100.10">
    <property type="match status" value="1"/>
</dbReference>
<evidence type="ECO:0000256" key="6">
    <source>
        <dbReference type="ARBA" id="ARBA00022723"/>
    </source>
</evidence>
<dbReference type="PROSITE" id="PS01166">
    <property type="entry name" value="RNA_POL_BETA"/>
    <property type="match status" value="1"/>
</dbReference>
<dbReference type="InterPro" id="IPR037033">
    <property type="entry name" value="DNA-dir_RNAP_su2_hyb_sf"/>
</dbReference>
<protein>
    <recommendedName>
        <fullName evidence="13">DNA-directed RNA polymerase subunit beta</fullName>
        <ecNumber evidence="13">2.7.7.6</ecNumber>
    </recommendedName>
</protein>
<dbReference type="InterPro" id="IPR007642">
    <property type="entry name" value="RNA_pol_Rpb2_2"/>
</dbReference>
<keyword evidence="3 13" id="KW-0240">DNA-directed RNA polymerase</keyword>
<keyword evidence="7" id="KW-0863">Zinc-finger</keyword>
<keyword evidence="10" id="KW-0539">Nucleus</keyword>
<dbReference type="Gene3D" id="2.40.50.150">
    <property type="match status" value="1"/>
</dbReference>
<dbReference type="InterPro" id="IPR009674">
    <property type="entry name" value="Rpa2_dom_4"/>
</dbReference>
<dbReference type="Pfam" id="PF04563">
    <property type="entry name" value="RNA_pol_Rpb2_1"/>
    <property type="match status" value="1"/>
</dbReference>
<dbReference type="GO" id="GO:0005634">
    <property type="term" value="C:nucleus"/>
    <property type="evidence" value="ECO:0007669"/>
    <property type="project" value="UniProtKB-SubCell"/>
</dbReference>
<dbReference type="Pfam" id="PF04561">
    <property type="entry name" value="RNA_pol_Rpb2_2"/>
    <property type="match status" value="1"/>
</dbReference>
<dbReference type="GO" id="GO:0003899">
    <property type="term" value="F:DNA-directed RNA polymerase activity"/>
    <property type="evidence" value="ECO:0007669"/>
    <property type="project" value="UniProtKB-EC"/>
</dbReference>
<comment type="catalytic activity">
    <reaction evidence="11">
        <text>RNA(n) + a ribonucleoside 5'-triphosphate = RNA(n+1) + diphosphate</text>
        <dbReference type="Rhea" id="RHEA:21248"/>
        <dbReference type="Rhea" id="RHEA-COMP:14527"/>
        <dbReference type="Rhea" id="RHEA-COMP:17342"/>
        <dbReference type="ChEBI" id="CHEBI:33019"/>
        <dbReference type="ChEBI" id="CHEBI:61557"/>
        <dbReference type="ChEBI" id="CHEBI:140395"/>
        <dbReference type="EC" id="2.7.7.6"/>
    </reaction>
    <physiologicalReaction direction="left-to-right" evidence="11">
        <dbReference type="Rhea" id="RHEA:21249"/>
    </physiologicalReaction>
</comment>
<dbReference type="InterPro" id="IPR037034">
    <property type="entry name" value="RNA_pol_Rpb2_2_sf"/>
</dbReference>
<dbReference type="GO" id="GO:0006351">
    <property type="term" value="P:DNA-templated transcription"/>
    <property type="evidence" value="ECO:0007669"/>
    <property type="project" value="InterPro"/>
</dbReference>
<feature type="domain" description="RNA polymerase beta subunit protrusion" evidence="17">
    <location>
        <begin position="35"/>
        <end position="414"/>
    </location>
</feature>
<comment type="similarity">
    <text evidence="2 12">Belongs to the RNA polymerase beta chain family.</text>
</comment>
<dbReference type="InterPro" id="IPR007120">
    <property type="entry name" value="DNA-dir_RNAP_su2_dom"/>
</dbReference>
<dbReference type="Proteomes" id="UP000515154">
    <property type="component" value="Linkage group LG9"/>
</dbReference>
<dbReference type="EC" id="2.7.7.6" evidence="13"/>
<feature type="domain" description="DNA-directed RNA polymerase subunit 2 hybrid-binding" evidence="14">
    <location>
        <begin position="671"/>
        <end position="1027"/>
    </location>
</feature>
<keyword evidence="4 13" id="KW-0808">Transferase</keyword>
<evidence type="ECO:0000256" key="2">
    <source>
        <dbReference type="ARBA" id="ARBA00006835"/>
    </source>
</evidence>
<proteinExistence type="inferred from homology"/>
<keyword evidence="8" id="KW-0862">Zinc</keyword>
<dbReference type="Pfam" id="PF04565">
    <property type="entry name" value="RNA_pol_Rpb2_3"/>
    <property type="match status" value="1"/>
</dbReference>
<organism evidence="20 21">
    <name type="scientific">Octopus sinensis</name>
    <name type="common">East Asian common octopus</name>
    <dbReference type="NCBI Taxonomy" id="2607531"/>
    <lineage>
        <taxon>Eukaryota</taxon>
        <taxon>Metazoa</taxon>
        <taxon>Spiralia</taxon>
        <taxon>Lophotrochozoa</taxon>
        <taxon>Mollusca</taxon>
        <taxon>Cephalopoda</taxon>
        <taxon>Coleoidea</taxon>
        <taxon>Octopodiformes</taxon>
        <taxon>Octopoda</taxon>
        <taxon>Incirrata</taxon>
        <taxon>Octopodidae</taxon>
        <taxon>Octopus</taxon>
    </lineage>
</organism>
<name>A0A7E6F2X4_9MOLL</name>
<accession>A0A7E6F2X4</accession>
<keyword evidence="9 13" id="KW-0804">Transcription</keyword>
<keyword evidence="6" id="KW-0479">Metal-binding</keyword>
<keyword evidence="5 13" id="KW-0548">Nucleotidyltransferase</keyword>
<dbReference type="InterPro" id="IPR007641">
    <property type="entry name" value="RNA_pol_Rpb2_7"/>
</dbReference>